<organism evidence="2 3">
    <name type="scientific">candidate division WOR-1 bacterium RIFOXYC2_FULL_41_25</name>
    <dbReference type="NCBI Taxonomy" id="1802586"/>
    <lineage>
        <taxon>Bacteria</taxon>
        <taxon>Bacillati</taxon>
        <taxon>Saganbacteria</taxon>
    </lineage>
</organism>
<dbReference type="Pfam" id="PF07963">
    <property type="entry name" value="N_methyl"/>
    <property type="match status" value="1"/>
</dbReference>
<keyword evidence="1" id="KW-0472">Membrane</keyword>
<evidence type="ECO:0000256" key="1">
    <source>
        <dbReference type="SAM" id="Phobius"/>
    </source>
</evidence>
<reference evidence="2 3" key="1">
    <citation type="journal article" date="2016" name="Nat. Commun.">
        <title>Thousands of microbial genomes shed light on interconnected biogeochemical processes in an aquifer system.</title>
        <authorList>
            <person name="Anantharaman K."/>
            <person name="Brown C.T."/>
            <person name="Hug L.A."/>
            <person name="Sharon I."/>
            <person name="Castelle C.J."/>
            <person name="Probst A.J."/>
            <person name="Thomas B.C."/>
            <person name="Singh A."/>
            <person name="Wilkins M.J."/>
            <person name="Karaoz U."/>
            <person name="Brodie E.L."/>
            <person name="Williams K.H."/>
            <person name="Hubbard S.S."/>
            <person name="Banfield J.F."/>
        </authorList>
    </citation>
    <scope>NUCLEOTIDE SEQUENCE [LARGE SCALE GENOMIC DNA]</scope>
</reference>
<dbReference type="NCBIfam" id="TIGR02532">
    <property type="entry name" value="IV_pilin_GFxxxE"/>
    <property type="match status" value="1"/>
</dbReference>
<sequence length="128" mass="13605">MSKKGFTIIELVVSMVVIAVFVYGAIAIFITAGVKGSSLDTFAVAQSLAEGKLEEVMAQSFTVLTDEAQVSYSGDLSAYSSSVNVDYVAASDLDTVVTGPTGYKRIQVNIGHPDLSNLIQLQSIRSDY</sequence>
<proteinExistence type="predicted"/>
<name>A0A1F4TP75_UNCSA</name>
<evidence type="ECO:0000313" key="2">
    <source>
        <dbReference type="EMBL" id="OGC34505.1"/>
    </source>
</evidence>
<evidence type="ECO:0008006" key="4">
    <source>
        <dbReference type="Google" id="ProtNLM"/>
    </source>
</evidence>
<accession>A0A1F4TP75</accession>
<gene>
    <name evidence="2" type="ORF">A2462_04380</name>
</gene>
<dbReference type="InterPro" id="IPR012902">
    <property type="entry name" value="N_methyl_site"/>
</dbReference>
<protein>
    <recommendedName>
        <fullName evidence="4">Prepilin-type N-terminal cleavage/methylation domain-containing protein</fullName>
    </recommendedName>
</protein>
<feature type="transmembrane region" description="Helical" evidence="1">
    <location>
        <begin position="12"/>
        <end position="34"/>
    </location>
</feature>
<comment type="caution">
    <text evidence="2">The sequence shown here is derived from an EMBL/GenBank/DDBJ whole genome shotgun (WGS) entry which is preliminary data.</text>
</comment>
<dbReference type="EMBL" id="MEUI01000015">
    <property type="protein sequence ID" value="OGC34505.1"/>
    <property type="molecule type" value="Genomic_DNA"/>
</dbReference>
<keyword evidence="1" id="KW-1133">Transmembrane helix</keyword>
<keyword evidence="1" id="KW-0812">Transmembrane</keyword>
<dbReference type="AlphaFoldDB" id="A0A1F4TP75"/>
<dbReference type="Proteomes" id="UP000177309">
    <property type="component" value="Unassembled WGS sequence"/>
</dbReference>
<evidence type="ECO:0000313" key="3">
    <source>
        <dbReference type="Proteomes" id="UP000177309"/>
    </source>
</evidence>